<dbReference type="EMBL" id="CAJOBC010090846">
    <property type="protein sequence ID" value="CAF4395063.1"/>
    <property type="molecule type" value="Genomic_DNA"/>
</dbReference>
<dbReference type="Pfam" id="PF03571">
    <property type="entry name" value="Peptidase_M49"/>
    <property type="match status" value="1"/>
</dbReference>
<dbReference type="InterPro" id="IPR039461">
    <property type="entry name" value="Peptidase_M49"/>
</dbReference>
<dbReference type="GO" id="GO:0008239">
    <property type="term" value="F:dipeptidyl-peptidase activity"/>
    <property type="evidence" value="ECO:0007669"/>
    <property type="project" value="TreeGrafter"/>
</dbReference>
<dbReference type="Gene3D" id="3.30.540.30">
    <property type="match status" value="1"/>
</dbReference>
<name>A0A815VGD7_9BILA</name>
<evidence type="ECO:0000313" key="4">
    <source>
        <dbReference type="EMBL" id="CAF4395063.1"/>
    </source>
</evidence>
<dbReference type="OrthoDB" id="510307at2759"/>
<evidence type="ECO:0000256" key="2">
    <source>
        <dbReference type="ARBA" id="ARBA00022801"/>
    </source>
</evidence>
<dbReference type="AlphaFoldDB" id="A0A815VGD7"/>
<dbReference type="Proteomes" id="UP000681722">
    <property type="component" value="Unassembled WGS sequence"/>
</dbReference>
<organism evidence="3 5">
    <name type="scientific">Didymodactylos carnosus</name>
    <dbReference type="NCBI Taxonomy" id="1234261"/>
    <lineage>
        <taxon>Eukaryota</taxon>
        <taxon>Metazoa</taxon>
        <taxon>Spiralia</taxon>
        <taxon>Gnathifera</taxon>
        <taxon>Rotifera</taxon>
        <taxon>Eurotatoria</taxon>
        <taxon>Bdelloidea</taxon>
        <taxon>Philodinida</taxon>
        <taxon>Philodinidae</taxon>
        <taxon>Didymodactylos</taxon>
    </lineage>
</organism>
<feature type="non-terminal residue" evidence="3">
    <location>
        <position position="1"/>
    </location>
</feature>
<comment type="caution">
    <text evidence="3">The sequence shown here is derived from an EMBL/GenBank/DDBJ whole genome shotgun (WGS) entry which is preliminary data.</text>
</comment>
<accession>A0A815VGD7</accession>
<dbReference type="PANTHER" id="PTHR23422">
    <property type="entry name" value="DIPEPTIDYL PEPTIDASE III-RELATED"/>
    <property type="match status" value="1"/>
</dbReference>
<keyword evidence="2" id="KW-0378">Hydrolase</keyword>
<keyword evidence="5" id="KW-1185">Reference proteome</keyword>
<dbReference type="GO" id="GO:0046872">
    <property type="term" value="F:metal ion binding"/>
    <property type="evidence" value="ECO:0007669"/>
    <property type="project" value="UniProtKB-KW"/>
</dbReference>
<gene>
    <name evidence="3" type="ORF">GPM918_LOCUS38305</name>
    <name evidence="4" type="ORF">SRO942_LOCUS39114</name>
</gene>
<keyword evidence="1" id="KW-0479">Metal-binding</keyword>
<dbReference type="GO" id="GO:0005737">
    <property type="term" value="C:cytoplasm"/>
    <property type="evidence" value="ECO:0007669"/>
    <property type="project" value="TreeGrafter"/>
</dbReference>
<protein>
    <submittedName>
        <fullName evidence="3">Uncharacterized protein</fullName>
    </submittedName>
</protein>
<sequence length="330" mass="38282">TMSGKLTVEQHLARFIPVEISADLSQLNSNQLKAIIKLIEACKLFDQLYIRQVWSGNEEMYRNLLEKSKNNEEDGLLLQLFYISRGPWDRFTASEPFVSGVEERPKNANFYPKDMTKIEFEQWIETLSKDDRYQATGFYHIIQRNAKTNKLECIPYSEAYQDLLTPISRLLEEAADLIDEKSLKKFLKLRARSFQTNDYIESEVAWLNIEPNCPIEVTCGPYETYTDELFSYKAAFGMHVHIRDQPYTEKLNFFTESLSIIESHLPVPDEYRNKELKSVPIVVVNEIFNGGDAPLPMTVAYNLPNDEQIIKQFGSKLTIMKNIQEGKYVT</sequence>
<dbReference type="PANTHER" id="PTHR23422:SF9">
    <property type="entry name" value="ZN-DEPENDENT HYDROLASE"/>
    <property type="match status" value="1"/>
</dbReference>
<dbReference type="EMBL" id="CAJNOQ010025253">
    <property type="protein sequence ID" value="CAF1535430.1"/>
    <property type="molecule type" value="Genomic_DNA"/>
</dbReference>
<proteinExistence type="predicted"/>
<evidence type="ECO:0000256" key="1">
    <source>
        <dbReference type="ARBA" id="ARBA00022723"/>
    </source>
</evidence>
<evidence type="ECO:0000313" key="3">
    <source>
        <dbReference type="EMBL" id="CAF1535430.1"/>
    </source>
</evidence>
<reference evidence="3" key="1">
    <citation type="submission" date="2021-02" db="EMBL/GenBank/DDBJ databases">
        <authorList>
            <person name="Nowell W R."/>
        </authorList>
    </citation>
    <scope>NUCLEOTIDE SEQUENCE</scope>
</reference>
<evidence type="ECO:0000313" key="5">
    <source>
        <dbReference type="Proteomes" id="UP000663829"/>
    </source>
</evidence>
<dbReference type="Proteomes" id="UP000663829">
    <property type="component" value="Unassembled WGS sequence"/>
</dbReference>